<dbReference type="EMBL" id="CAXITT010000071">
    <property type="protein sequence ID" value="CAL1530554.1"/>
    <property type="molecule type" value="Genomic_DNA"/>
</dbReference>
<evidence type="ECO:0000256" key="2">
    <source>
        <dbReference type="ARBA" id="ARBA00022741"/>
    </source>
</evidence>
<protein>
    <recommendedName>
        <fullName evidence="4">AIG1-type G domain-containing protein</fullName>
    </recommendedName>
</protein>
<evidence type="ECO:0000259" key="4">
    <source>
        <dbReference type="PROSITE" id="PS51720"/>
    </source>
</evidence>
<reference evidence="5 6" key="1">
    <citation type="submission" date="2024-04" db="EMBL/GenBank/DDBJ databases">
        <authorList>
            <consortium name="Genoscope - CEA"/>
            <person name="William W."/>
        </authorList>
    </citation>
    <scope>NUCLEOTIDE SEQUENCE [LARGE SCALE GENOMIC DNA]</scope>
</reference>
<dbReference type="Proteomes" id="UP001497497">
    <property type="component" value="Unassembled WGS sequence"/>
</dbReference>
<dbReference type="InterPro" id="IPR045058">
    <property type="entry name" value="GIMA/IAN/Toc"/>
</dbReference>
<accession>A0AAV2H9W7</accession>
<keyword evidence="2" id="KW-0547">Nucleotide-binding</keyword>
<dbReference type="InterPro" id="IPR027417">
    <property type="entry name" value="P-loop_NTPase"/>
</dbReference>
<sequence>MWGGRRSRSKTMSSFDSTVHSFLLIGKCGNGKSSSGNAITGKKHFFAPFHTTQACTKAVTKCETQRWGKRIIILDTPGLADTELDDIENAEFARKNMIKSFRLCPGGFSAFLIVMNYTNTFNNEEKQAIETLTEIFGNEMFASSILIFTHGDNFDIDQKVSNYEYSQKEFVSWCLNVQGDLQILLQKCNYRAVLFHNNKWYEKERDLEMVELFEKLEELKRNKYSIYQFNKNEARRKKLILNKYPQQLKDKISKELGELKDDVKIITHQNDTLHTRTKQVLDKLMCDEMPQKVSIQNATRNLLDNFENMANNQVKFDFLSEILKNMNRPFLQELGTHIADIKKILHPEKHKNELKRKVSLLLEYVKEQGHGTKQLHLEEQRVKMFQREIEALDTRGGDIVTEIKW</sequence>
<dbReference type="SUPFAM" id="SSF52540">
    <property type="entry name" value="P-loop containing nucleoside triphosphate hydrolases"/>
    <property type="match status" value="1"/>
</dbReference>
<keyword evidence="6" id="KW-1185">Reference proteome</keyword>
<dbReference type="GO" id="GO:0005525">
    <property type="term" value="F:GTP binding"/>
    <property type="evidence" value="ECO:0007669"/>
    <property type="project" value="UniProtKB-KW"/>
</dbReference>
<dbReference type="InterPro" id="IPR006703">
    <property type="entry name" value="G_AIG1"/>
</dbReference>
<dbReference type="Gene3D" id="3.40.50.300">
    <property type="entry name" value="P-loop containing nucleotide triphosphate hydrolases"/>
    <property type="match status" value="1"/>
</dbReference>
<organism evidence="5 6">
    <name type="scientific">Lymnaea stagnalis</name>
    <name type="common">Great pond snail</name>
    <name type="synonym">Helix stagnalis</name>
    <dbReference type="NCBI Taxonomy" id="6523"/>
    <lineage>
        <taxon>Eukaryota</taxon>
        <taxon>Metazoa</taxon>
        <taxon>Spiralia</taxon>
        <taxon>Lophotrochozoa</taxon>
        <taxon>Mollusca</taxon>
        <taxon>Gastropoda</taxon>
        <taxon>Heterobranchia</taxon>
        <taxon>Euthyneura</taxon>
        <taxon>Panpulmonata</taxon>
        <taxon>Hygrophila</taxon>
        <taxon>Lymnaeoidea</taxon>
        <taxon>Lymnaeidae</taxon>
        <taxon>Lymnaea</taxon>
    </lineage>
</organism>
<evidence type="ECO:0000313" key="6">
    <source>
        <dbReference type="Proteomes" id="UP001497497"/>
    </source>
</evidence>
<proteinExistence type="inferred from homology"/>
<dbReference type="PROSITE" id="PS51720">
    <property type="entry name" value="G_AIG1"/>
    <property type="match status" value="1"/>
</dbReference>
<evidence type="ECO:0000313" key="5">
    <source>
        <dbReference type="EMBL" id="CAL1530554.1"/>
    </source>
</evidence>
<evidence type="ECO:0000256" key="1">
    <source>
        <dbReference type="ARBA" id="ARBA00008535"/>
    </source>
</evidence>
<gene>
    <name evidence="5" type="ORF">GSLYS_00004679001</name>
</gene>
<dbReference type="PANTHER" id="PTHR10903:SF184">
    <property type="entry name" value="GTP-BINDING PROTEIN A"/>
    <property type="match status" value="1"/>
</dbReference>
<comment type="caution">
    <text evidence="5">The sequence shown here is derived from an EMBL/GenBank/DDBJ whole genome shotgun (WGS) entry which is preliminary data.</text>
</comment>
<dbReference type="Pfam" id="PF04548">
    <property type="entry name" value="AIG1"/>
    <property type="match status" value="1"/>
</dbReference>
<dbReference type="PANTHER" id="PTHR10903">
    <property type="entry name" value="GTPASE, IMAP FAMILY MEMBER-RELATED"/>
    <property type="match status" value="1"/>
</dbReference>
<keyword evidence="3" id="KW-0342">GTP-binding</keyword>
<evidence type="ECO:0000256" key="3">
    <source>
        <dbReference type="ARBA" id="ARBA00023134"/>
    </source>
</evidence>
<name>A0AAV2H9W7_LYMST</name>
<dbReference type="AlphaFoldDB" id="A0AAV2H9W7"/>
<feature type="domain" description="AIG1-type G" evidence="4">
    <location>
        <begin position="17"/>
        <end position="237"/>
    </location>
</feature>
<comment type="similarity">
    <text evidence="1">Belongs to the TRAFAC class TrmE-Era-EngA-EngB-Septin-like GTPase superfamily. AIG1/Toc34/Toc159-like paraseptin GTPase family. IAN subfamily.</text>
</comment>